<sequence>MKNEKKGIGIFIAAIVVISVFASITGLASAMLLPPSQTGNLFVLEEGSDDVISITPTGQVSDVLTEDEIGTFTGEGSADFDNCGIAFDDFGNLFFAEEDSESILKWTPGAGLSWVVTKAQITAATGETLADPEGIAFGSDGFLYVNDDASESVLQVDTTTNTVSVYVSKATLEALPGITSVDLNSPIVGGPGGVVYTASDGTPDAIFAIAPGGVPSVLTSNPIFSDLDVFMTRAPDGDLIICDNSGGDIIHRVDPSTGAVSTFLTEAQILAAIGDPGQTDVDLEGGIAFDSQGYFYLAEEDSDNILKFDSAGNGQIWVSNSTMNSVTGVTPDLEAGIAFAAPAAAVPTLTPIGIIALVGLLSVIAAMSIKTRKRRR</sequence>
<dbReference type="EMBL" id="CAJHZY010000007">
    <property type="protein sequence ID" value="CAD7766693.1"/>
    <property type="molecule type" value="Genomic_DNA"/>
</dbReference>
<keyword evidence="1" id="KW-0472">Membrane</keyword>
<proteinExistence type="predicted"/>
<feature type="transmembrane region" description="Helical" evidence="1">
    <location>
        <begin position="349"/>
        <end position="369"/>
    </location>
</feature>
<organism evidence="2 3">
    <name type="scientific">Candidatus Argoarchaeum ethanivorans</name>
    <dbReference type="NCBI Taxonomy" id="2608793"/>
    <lineage>
        <taxon>Archaea</taxon>
        <taxon>Methanobacteriati</taxon>
        <taxon>Methanobacteriota</taxon>
        <taxon>Stenosarchaea group</taxon>
        <taxon>Methanomicrobia</taxon>
        <taxon>Methanosarcinales</taxon>
        <taxon>Methanosarcinales incertae sedis</taxon>
        <taxon>GOM Arc I cluster</taxon>
        <taxon>Candidatus Argoarchaeum</taxon>
    </lineage>
</organism>
<dbReference type="Gene3D" id="2.120.10.30">
    <property type="entry name" value="TolB, C-terminal domain"/>
    <property type="match status" value="2"/>
</dbReference>
<gene>
    <name evidence="2" type="ORF">DNFNHJIP_00091</name>
</gene>
<reference evidence="2" key="1">
    <citation type="submission" date="2020-12" db="EMBL/GenBank/DDBJ databases">
        <authorList>
            <person name="Hahn C.J."/>
            <person name="Laso-Perez R."/>
            <person name="Vulcano F."/>
            <person name="Vaziourakis K.-M."/>
            <person name="Stokke R."/>
            <person name="Steen I.H."/>
            <person name="Teske A."/>
            <person name="Boetius A."/>
            <person name="Liebeke M."/>
            <person name="Amann R."/>
            <person name="Knittel K."/>
        </authorList>
    </citation>
    <scope>NUCLEOTIDE SEQUENCE</scope>
    <source>
        <strain evidence="2">Gfbio:c6db26ca-90af-429b-aeed-0e3e8aed0b5e:GoM-Arc1_AMV-AAA_792_C10</strain>
    </source>
</reference>
<dbReference type="Proteomes" id="UP000614580">
    <property type="component" value="Unassembled WGS sequence"/>
</dbReference>
<protein>
    <recommendedName>
        <fullName evidence="4">SMP-30/Gluconolactonase/LRE-like region domain-containing protein</fullName>
    </recommendedName>
</protein>
<dbReference type="PANTHER" id="PTHR40274">
    <property type="entry name" value="VIRGINIAMYCIN B LYASE"/>
    <property type="match status" value="1"/>
</dbReference>
<dbReference type="SUPFAM" id="SSF63825">
    <property type="entry name" value="YWTD domain"/>
    <property type="match status" value="1"/>
</dbReference>
<comment type="caution">
    <text evidence="2">The sequence shown here is derived from an EMBL/GenBank/DDBJ whole genome shotgun (WGS) entry which is preliminary data.</text>
</comment>
<evidence type="ECO:0000256" key="1">
    <source>
        <dbReference type="SAM" id="Phobius"/>
    </source>
</evidence>
<evidence type="ECO:0008006" key="4">
    <source>
        <dbReference type="Google" id="ProtNLM"/>
    </source>
</evidence>
<keyword evidence="1" id="KW-0812">Transmembrane</keyword>
<feature type="transmembrane region" description="Helical" evidence="1">
    <location>
        <begin position="7"/>
        <end position="33"/>
    </location>
</feature>
<name>A0A812A275_9EURY</name>
<keyword evidence="1" id="KW-1133">Transmembrane helix</keyword>
<dbReference type="InterPro" id="IPR051344">
    <property type="entry name" value="Vgb"/>
</dbReference>
<dbReference type="PANTHER" id="PTHR40274:SF3">
    <property type="entry name" value="VIRGINIAMYCIN B LYASE"/>
    <property type="match status" value="1"/>
</dbReference>
<evidence type="ECO:0000313" key="2">
    <source>
        <dbReference type="EMBL" id="CAD7766693.1"/>
    </source>
</evidence>
<dbReference type="InterPro" id="IPR011042">
    <property type="entry name" value="6-blade_b-propeller_TolB-like"/>
</dbReference>
<evidence type="ECO:0000313" key="3">
    <source>
        <dbReference type="Proteomes" id="UP000614580"/>
    </source>
</evidence>
<dbReference type="AlphaFoldDB" id="A0A812A275"/>
<accession>A0A812A275</accession>